<comment type="similarity">
    <text evidence="2">Belongs to the AfsR/DnrI/RedD regulatory family.</text>
</comment>
<dbReference type="Gene3D" id="1.25.40.10">
    <property type="entry name" value="Tetratricopeptide repeat domain"/>
    <property type="match status" value="1"/>
</dbReference>
<evidence type="ECO:0000256" key="1">
    <source>
        <dbReference type="ARBA" id="ARBA00004496"/>
    </source>
</evidence>
<evidence type="ECO:0000313" key="11">
    <source>
        <dbReference type="EMBL" id="PXW83623.1"/>
    </source>
</evidence>
<dbReference type="SMART" id="SM01043">
    <property type="entry name" value="BTAD"/>
    <property type="match status" value="1"/>
</dbReference>
<dbReference type="SMART" id="SM00448">
    <property type="entry name" value="REC"/>
    <property type="match status" value="1"/>
</dbReference>
<dbReference type="InterPro" id="IPR051677">
    <property type="entry name" value="AfsR-DnrI-RedD_regulator"/>
</dbReference>
<dbReference type="EMBL" id="QJJQ01000015">
    <property type="protein sequence ID" value="PXW83623.1"/>
    <property type="molecule type" value="Genomic_DNA"/>
</dbReference>
<name>A0A2V3VP38_9BACI</name>
<dbReference type="RefSeq" id="WP_158525700.1">
    <property type="nucleotide sequence ID" value="NZ_QJJQ01000015.1"/>
</dbReference>
<dbReference type="Pfam" id="PF03704">
    <property type="entry name" value="BTAD"/>
    <property type="match status" value="1"/>
</dbReference>
<dbReference type="Gene3D" id="3.40.50.2300">
    <property type="match status" value="1"/>
</dbReference>
<dbReference type="GO" id="GO:0005737">
    <property type="term" value="C:cytoplasm"/>
    <property type="evidence" value="ECO:0007669"/>
    <property type="project" value="UniProtKB-SubCell"/>
</dbReference>
<dbReference type="InterPro" id="IPR016032">
    <property type="entry name" value="Sig_transdc_resp-reg_C-effctor"/>
</dbReference>
<dbReference type="Proteomes" id="UP000247978">
    <property type="component" value="Unassembled WGS sequence"/>
</dbReference>
<dbReference type="InterPro" id="IPR005158">
    <property type="entry name" value="BTAD"/>
</dbReference>
<comment type="subcellular location">
    <subcellularLocation>
        <location evidence="1">Cytoplasm</location>
    </subcellularLocation>
</comment>
<organism evidence="11 12">
    <name type="scientific">Pseudogracilibacillus auburnensis</name>
    <dbReference type="NCBI Taxonomy" id="1494959"/>
    <lineage>
        <taxon>Bacteria</taxon>
        <taxon>Bacillati</taxon>
        <taxon>Bacillota</taxon>
        <taxon>Bacilli</taxon>
        <taxon>Bacillales</taxon>
        <taxon>Bacillaceae</taxon>
        <taxon>Pseudogracilibacillus</taxon>
    </lineage>
</organism>
<gene>
    <name evidence="11" type="ORF">DFR56_11596</name>
</gene>
<keyword evidence="4" id="KW-0805">Transcription regulation</keyword>
<dbReference type="InterPro" id="IPR011990">
    <property type="entry name" value="TPR-like_helical_dom_sf"/>
</dbReference>
<evidence type="ECO:0000256" key="6">
    <source>
        <dbReference type="ARBA" id="ARBA00023163"/>
    </source>
</evidence>
<evidence type="ECO:0000256" key="5">
    <source>
        <dbReference type="ARBA" id="ARBA00023125"/>
    </source>
</evidence>
<feature type="DNA-binding region" description="OmpR/PhoB-type" evidence="8">
    <location>
        <begin position="124"/>
        <end position="227"/>
    </location>
</feature>
<dbReference type="InterPro" id="IPR036388">
    <property type="entry name" value="WH-like_DNA-bd_sf"/>
</dbReference>
<evidence type="ECO:0000256" key="7">
    <source>
        <dbReference type="PROSITE-ProRule" id="PRU00169"/>
    </source>
</evidence>
<keyword evidence="3" id="KW-0902">Two-component regulatory system</keyword>
<keyword evidence="12" id="KW-1185">Reference proteome</keyword>
<dbReference type="PANTHER" id="PTHR35807:SF2">
    <property type="entry name" value="TRANSCRIPTIONAL ACTIVATOR DOMAIN"/>
    <property type="match status" value="1"/>
</dbReference>
<feature type="modified residue" description="4-aspartylphosphate" evidence="7">
    <location>
        <position position="53"/>
    </location>
</feature>
<dbReference type="SUPFAM" id="SSF46894">
    <property type="entry name" value="C-terminal effector domain of the bipartite response regulators"/>
    <property type="match status" value="1"/>
</dbReference>
<dbReference type="InterPro" id="IPR001789">
    <property type="entry name" value="Sig_transdc_resp-reg_receiver"/>
</dbReference>
<dbReference type="InterPro" id="IPR011006">
    <property type="entry name" value="CheY-like_superfamily"/>
</dbReference>
<evidence type="ECO:0000256" key="4">
    <source>
        <dbReference type="ARBA" id="ARBA00023015"/>
    </source>
</evidence>
<dbReference type="SUPFAM" id="SSF52172">
    <property type="entry name" value="CheY-like"/>
    <property type="match status" value="1"/>
</dbReference>
<protein>
    <submittedName>
        <fullName evidence="11">Two-component SAPR family response regulator</fullName>
    </submittedName>
</protein>
<feature type="domain" description="Response regulatory" evidence="9">
    <location>
        <begin position="2"/>
        <end position="116"/>
    </location>
</feature>
<keyword evidence="6" id="KW-0804">Transcription</keyword>
<dbReference type="Gene3D" id="1.10.10.10">
    <property type="entry name" value="Winged helix-like DNA-binding domain superfamily/Winged helix DNA-binding domain"/>
    <property type="match status" value="1"/>
</dbReference>
<evidence type="ECO:0000259" key="9">
    <source>
        <dbReference type="PROSITE" id="PS50110"/>
    </source>
</evidence>
<evidence type="ECO:0000313" key="12">
    <source>
        <dbReference type="Proteomes" id="UP000247978"/>
    </source>
</evidence>
<dbReference type="SUPFAM" id="SSF48452">
    <property type="entry name" value="TPR-like"/>
    <property type="match status" value="1"/>
</dbReference>
<proteinExistence type="inferred from homology"/>
<dbReference type="GO" id="GO:0006355">
    <property type="term" value="P:regulation of DNA-templated transcription"/>
    <property type="evidence" value="ECO:0007669"/>
    <property type="project" value="InterPro"/>
</dbReference>
<evidence type="ECO:0000256" key="8">
    <source>
        <dbReference type="PROSITE-ProRule" id="PRU01091"/>
    </source>
</evidence>
<accession>A0A2V3VP38</accession>
<reference evidence="11 12" key="1">
    <citation type="submission" date="2018-05" db="EMBL/GenBank/DDBJ databases">
        <title>Genomic Encyclopedia of Type Strains, Phase IV (KMG-IV): sequencing the most valuable type-strain genomes for metagenomic binning, comparative biology and taxonomic classification.</title>
        <authorList>
            <person name="Goeker M."/>
        </authorList>
    </citation>
    <scope>NUCLEOTIDE SEQUENCE [LARGE SCALE GENOMIC DNA]</scope>
    <source>
        <strain evidence="11 12">DSM 28556</strain>
    </source>
</reference>
<evidence type="ECO:0000256" key="3">
    <source>
        <dbReference type="ARBA" id="ARBA00023012"/>
    </source>
</evidence>
<keyword evidence="7" id="KW-0597">Phosphoprotein</keyword>
<evidence type="ECO:0000259" key="10">
    <source>
        <dbReference type="PROSITE" id="PS51755"/>
    </source>
</evidence>
<dbReference type="PANTHER" id="PTHR35807">
    <property type="entry name" value="TRANSCRIPTIONAL REGULATOR REDD-RELATED"/>
    <property type="match status" value="1"/>
</dbReference>
<dbReference type="InterPro" id="IPR001867">
    <property type="entry name" value="OmpR/PhoB-type_DNA-bd"/>
</dbReference>
<feature type="domain" description="OmpR/PhoB-type" evidence="10">
    <location>
        <begin position="124"/>
        <end position="227"/>
    </location>
</feature>
<dbReference type="PROSITE" id="PS50110">
    <property type="entry name" value="RESPONSE_REGULATORY"/>
    <property type="match status" value="1"/>
</dbReference>
<evidence type="ECO:0000256" key="2">
    <source>
        <dbReference type="ARBA" id="ARBA00005820"/>
    </source>
</evidence>
<keyword evidence="5 8" id="KW-0238">DNA-binding</keyword>
<dbReference type="GO" id="GO:0000160">
    <property type="term" value="P:phosphorelay signal transduction system"/>
    <property type="evidence" value="ECO:0007669"/>
    <property type="project" value="UniProtKB-KW"/>
</dbReference>
<dbReference type="PROSITE" id="PS51755">
    <property type="entry name" value="OMPR_PHOB"/>
    <property type="match status" value="1"/>
</dbReference>
<dbReference type="AlphaFoldDB" id="A0A2V3VP38"/>
<dbReference type="OrthoDB" id="3190595at2"/>
<sequence length="380" mass="45172">MKAICIDDEQLALEYLKRQIMKLNGIEVIGTFIHPIEGKEHILTEEVDVIFLDIHLPEINGIELAEQIINEKPDLIVVFVTAYDQYAVKAFELNALDYLVKPVKLDRLRLTLDRVRKQLNVKEEKKPELNHLQIKVSNYLSFQVEPDIFKPIPWRTSKTQELFLYLLQNHGKLVEKSTLMELLWEVYELEKGYSLLYTTVYNVRKALRPFNDHIVLHNTTDGYLLELKSVSIDLFEWEKSLTALPELNYSTVKSYEEVMRLNKEPYLLNHDYVWLEAERHRMESIWLKTANRIATFYEMNNEGNDAIKWYKNICERYQEHEEAHFSLMKLYAKMGDSKLVTKQYRNLTKVLAEELSIEPSNYIKEWYEQNIIRRVNNNHP</sequence>
<dbReference type="GO" id="GO:0003677">
    <property type="term" value="F:DNA binding"/>
    <property type="evidence" value="ECO:0007669"/>
    <property type="project" value="UniProtKB-UniRule"/>
</dbReference>
<dbReference type="Pfam" id="PF00072">
    <property type="entry name" value="Response_reg"/>
    <property type="match status" value="1"/>
</dbReference>
<comment type="caution">
    <text evidence="11">The sequence shown here is derived from an EMBL/GenBank/DDBJ whole genome shotgun (WGS) entry which is preliminary data.</text>
</comment>